<evidence type="ECO:0000256" key="4">
    <source>
        <dbReference type="ARBA" id="ARBA00022822"/>
    </source>
</evidence>
<evidence type="ECO:0000313" key="10">
    <source>
        <dbReference type="EMBL" id="MCK0536186.1"/>
    </source>
</evidence>
<evidence type="ECO:0000256" key="5">
    <source>
        <dbReference type="ARBA" id="ARBA00023141"/>
    </source>
</evidence>
<accession>A0ABT0E2Z8</accession>
<dbReference type="PANTHER" id="PTHR43406">
    <property type="entry name" value="TRYPTOPHAN SYNTHASE, ALPHA CHAIN"/>
    <property type="match status" value="1"/>
</dbReference>
<evidence type="ECO:0000256" key="8">
    <source>
        <dbReference type="HAMAP-Rule" id="MF_00131"/>
    </source>
</evidence>
<evidence type="ECO:0000256" key="2">
    <source>
        <dbReference type="ARBA" id="ARBA00011270"/>
    </source>
</evidence>
<dbReference type="PROSITE" id="PS00167">
    <property type="entry name" value="TRP_SYNTHASE_ALPHA"/>
    <property type="match status" value="1"/>
</dbReference>
<sequence length="269" mass="28035">MSRIASCFEALAAQGRKALIPFVTAGDPSPAVTVPLMHAMVEAGVDVIELGVPFSDPMADGPVIQLASQRALAAGASLQGVLDMVAEFRQRNTTTPVVLMGYLNPVEAMGYETFARNAVAAGVDGALLVDLPPEEAEAVAPVFREQGLAQIYLIAPTTTEERMARIAEAGSGYLYYVSLKGVTGSAALNVDEVAVKVETIRKHAKLPIGVGFGIKDAASARAIAKVADGVVVGSALVQRIADYADQPDQIPTQVAGLLAEMRAAMDKSD</sequence>
<dbReference type="Pfam" id="PF00290">
    <property type="entry name" value="Trp_syntA"/>
    <property type="match status" value="1"/>
</dbReference>
<evidence type="ECO:0000256" key="3">
    <source>
        <dbReference type="ARBA" id="ARBA00022605"/>
    </source>
</evidence>
<comment type="catalytic activity">
    <reaction evidence="7 8">
        <text>(1S,2R)-1-C-(indol-3-yl)glycerol 3-phosphate + L-serine = D-glyceraldehyde 3-phosphate + L-tryptophan + H2O</text>
        <dbReference type="Rhea" id="RHEA:10532"/>
        <dbReference type="ChEBI" id="CHEBI:15377"/>
        <dbReference type="ChEBI" id="CHEBI:33384"/>
        <dbReference type="ChEBI" id="CHEBI:57912"/>
        <dbReference type="ChEBI" id="CHEBI:58866"/>
        <dbReference type="ChEBI" id="CHEBI:59776"/>
        <dbReference type="EC" id="4.2.1.20"/>
    </reaction>
</comment>
<dbReference type="HAMAP" id="MF_00131">
    <property type="entry name" value="Trp_synth_alpha"/>
    <property type="match status" value="1"/>
</dbReference>
<evidence type="ECO:0000313" key="11">
    <source>
        <dbReference type="Proteomes" id="UP001165524"/>
    </source>
</evidence>
<dbReference type="InterPro" id="IPR002028">
    <property type="entry name" value="Trp_synthase_suA"/>
</dbReference>
<dbReference type="CDD" id="cd04724">
    <property type="entry name" value="Tryptophan_synthase_alpha"/>
    <property type="match status" value="1"/>
</dbReference>
<evidence type="ECO:0000256" key="6">
    <source>
        <dbReference type="ARBA" id="ARBA00023239"/>
    </source>
</evidence>
<gene>
    <name evidence="8 10" type="primary">trpA</name>
    <name evidence="10" type="ORF">MU846_00495</name>
</gene>
<dbReference type="PANTHER" id="PTHR43406:SF1">
    <property type="entry name" value="TRYPTOPHAN SYNTHASE ALPHA CHAIN, CHLOROPLASTIC"/>
    <property type="match status" value="1"/>
</dbReference>
<comment type="similarity">
    <text evidence="8 9">Belongs to the TrpA family.</text>
</comment>
<dbReference type="InterPro" id="IPR013785">
    <property type="entry name" value="Aldolase_TIM"/>
</dbReference>
<dbReference type="Gene3D" id="3.20.20.70">
    <property type="entry name" value="Aldolase class I"/>
    <property type="match status" value="1"/>
</dbReference>
<comment type="function">
    <text evidence="8">The alpha subunit is responsible for the aldol cleavage of indoleglycerol phosphate to indole and glyceraldehyde 3-phosphate.</text>
</comment>
<keyword evidence="5 8" id="KW-0057">Aromatic amino acid biosynthesis</keyword>
<protein>
    <recommendedName>
        <fullName evidence="8">Tryptophan synthase alpha chain</fullName>
        <ecNumber evidence="8">4.2.1.20</ecNumber>
    </recommendedName>
</protein>
<feature type="active site" description="Proton acceptor" evidence="8">
    <location>
        <position position="49"/>
    </location>
</feature>
<keyword evidence="4 8" id="KW-0822">Tryptophan biosynthesis</keyword>
<organism evidence="10 11">
    <name type="scientific">Alcanivorax quisquiliarum</name>
    <dbReference type="NCBI Taxonomy" id="2933565"/>
    <lineage>
        <taxon>Bacteria</taxon>
        <taxon>Pseudomonadati</taxon>
        <taxon>Pseudomonadota</taxon>
        <taxon>Gammaproteobacteria</taxon>
        <taxon>Oceanospirillales</taxon>
        <taxon>Alcanivoracaceae</taxon>
        <taxon>Alcanivorax</taxon>
    </lineage>
</organism>
<evidence type="ECO:0000256" key="7">
    <source>
        <dbReference type="ARBA" id="ARBA00049047"/>
    </source>
</evidence>
<comment type="subunit">
    <text evidence="2 8">Tetramer of two alpha and two beta chains.</text>
</comment>
<dbReference type="GO" id="GO:0004834">
    <property type="term" value="F:tryptophan synthase activity"/>
    <property type="evidence" value="ECO:0007669"/>
    <property type="project" value="UniProtKB-EC"/>
</dbReference>
<keyword evidence="11" id="KW-1185">Reference proteome</keyword>
<keyword evidence="6 8" id="KW-0456">Lyase</keyword>
<dbReference type="SUPFAM" id="SSF51366">
    <property type="entry name" value="Ribulose-phoshate binding barrel"/>
    <property type="match status" value="1"/>
</dbReference>
<dbReference type="InterPro" id="IPR018204">
    <property type="entry name" value="Trp_synthase_alpha_AS"/>
</dbReference>
<dbReference type="Proteomes" id="UP001165524">
    <property type="component" value="Unassembled WGS sequence"/>
</dbReference>
<dbReference type="EC" id="4.2.1.20" evidence="8"/>
<dbReference type="NCBIfam" id="TIGR00262">
    <property type="entry name" value="trpA"/>
    <property type="match status" value="1"/>
</dbReference>
<keyword evidence="3 8" id="KW-0028">Amino-acid biosynthesis</keyword>
<dbReference type="EMBL" id="JALKII010000001">
    <property type="protein sequence ID" value="MCK0536186.1"/>
    <property type="molecule type" value="Genomic_DNA"/>
</dbReference>
<comment type="pathway">
    <text evidence="1 8">Amino-acid biosynthesis; L-tryptophan biosynthesis; L-tryptophan from chorismate: step 5/5.</text>
</comment>
<dbReference type="InterPro" id="IPR011060">
    <property type="entry name" value="RibuloseP-bd_barrel"/>
</dbReference>
<dbReference type="RefSeq" id="WP_246947162.1">
    <property type="nucleotide sequence ID" value="NZ_JALKII010000001.1"/>
</dbReference>
<comment type="caution">
    <text evidence="10">The sequence shown here is derived from an EMBL/GenBank/DDBJ whole genome shotgun (WGS) entry which is preliminary data.</text>
</comment>
<proteinExistence type="inferred from homology"/>
<reference evidence="10" key="1">
    <citation type="submission" date="2022-04" db="EMBL/GenBank/DDBJ databases">
        <title>Alcanivorax sp. CY1518 draft genome sequence.</title>
        <authorList>
            <person name="Zhao G."/>
            <person name="An M."/>
        </authorList>
    </citation>
    <scope>NUCLEOTIDE SEQUENCE</scope>
    <source>
        <strain evidence="10">CY1518</strain>
    </source>
</reference>
<name>A0ABT0E2Z8_9GAMM</name>
<evidence type="ECO:0000256" key="1">
    <source>
        <dbReference type="ARBA" id="ARBA00004733"/>
    </source>
</evidence>
<evidence type="ECO:0000256" key="9">
    <source>
        <dbReference type="RuleBase" id="RU003662"/>
    </source>
</evidence>
<feature type="active site" description="Proton acceptor" evidence="8">
    <location>
        <position position="60"/>
    </location>
</feature>